<keyword evidence="6" id="KW-1185">Reference proteome</keyword>
<dbReference type="Pfam" id="PF07529">
    <property type="entry name" value="HSA"/>
    <property type="match status" value="1"/>
</dbReference>
<dbReference type="InterPro" id="IPR014012">
    <property type="entry name" value="HSA_dom"/>
</dbReference>
<feature type="compositionally biased region" description="Low complexity" evidence="2">
    <location>
        <begin position="1540"/>
        <end position="1553"/>
    </location>
</feature>
<evidence type="ECO:0000313" key="5">
    <source>
        <dbReference type="EMBL" id="KAG8086576.1"/>
    </source>
</evidence>
<dbReference type="SMART" id="SM00717">
    <property type="entry name" value="SANT"/>
    <property type="match status" value="1"/>
</dbReference>
<dbReference type="InterPro" id="IPR001005">
    <property type="entry name" value="SANT/Myb"/>
</dbReference>
<dbReference type="GO" id="GO:0035267">
    <property type="term" value="C:NuA4 histone acetyltransferase complex"/>
    <property type="evidence" value="ECO:0007669"/>
    <property type="project" value="InterPro"/>
</dbReference>
<sequence length="1910" mass="207771">MIMLFAFIFSDAKGSFAYAASPHGDSFESNGKPGSSLCRETNTADNLMLLGGDNNDVVEEKNIKRGTKRTNTSQSKPLLPTDGHNNAKQAEDSVLSRLGVKSQAYVRRNRSKPCREITSIRSPDSKGVVQEKQADKQGTFSVSGFKQTGEKCGNATKSTASDAQVAIKLDGIQIIRGSDCLVKNEATHGDDRSKAIEVLPKANGKPQHGGTGVVVAAGESVETPDSTSNVVLRTSYSSAKSTHHARETHGCDEKVEASQLDKGMIYIHAGELDNSGISPFCVVEAGTYPHCEESINMTNDHADGNINQVDMKIVGKSHADLDISKLSNKCVKECGQLEGFNRSTSAKQNSNYEQPEVRTTVHVKDEMEACDSAIVAPKDTCHPSLDHSPALPKNPLPEKSGSNMESEIKISGGNLDRIAQKEYGDSILKSARLIEVSIKRAGEQSTCNISLEKRTKVHWNFVLEEMAWMANDFMQERLWKNMTAAQVSHWIVSDGRAKFEEASIQRKRKDVTRGLFKGIVSFWHSAEALRTAGRTTGTQEHNSNILEKTERNGTKAEKSQGNESLETEKCSFPHQSQIQDYAVRFLEYNSQTSESLLLAEAPPTPDRLNDFGMLKVSDLSEGSLFYTVEPGAMLAYRECVESLFVHHKKIGNTGLKDDYEASACDSAADMPQENLYEDEGETCTYSSEAYDNGLLSQMGHRKHLGWKRFNGGRSYEISTDLPFEPCLESKSGSQPLLSNGKRPSSFLAVPTKRIRTASRQRIVSPFPAGIGGNPQITSKTDVSSGDTSSYQDDQSSLHRGSMPWKNMDFESTVDFDRQLTYDGSEVYTKVNKKKKHKNSGYNKNAQNAANSCVLASVKGRIYDQLTQADLFSQYDRNDFLKKKPDTQQFDSKWNIAHGGQHTLKKLKLMRQGIDISQEASPVASQMSNISNSAKIIKIITNRDRGRKGKALKMASSGGWSNFEDQALVVLVHDLGQNWELVSDAINSIVQFKSVYRQPKGCQERYKVLVDKNFGDGADSAEDSGSSQHYHFTLPGIPRGSARQLFQRLQGPIEEENLKAHFEKIILLMRQLHSRRRKGNSQELKSIIQPHSSHVAALTQACLNNLSGVTLTPLDLCDAISSNPDAVTPGSGYLGSHTNGLTPPNHHGSIGPNTPNSSLNPRLTGSPGMVLGSNLLSPSALSAPLRDAQKHAVPRCASLQADEQQKIQYNQMLSGRNLQQPGGSVPGAFPPGVDHGVRLIPSAHGMGMVTGLNRVNVHPGAMSAPGNSILRPHDPMQVSQGNSQAVSCMNQSFSNATVSSPAQSFPIQQPQQTHQVSQPSHMFGNTHHSQTQGTSHSGPQQQTHAMRLVKERQIQQRMVPQQHNDLPGASAVPSVQNGSQGQQQQQQQSPTASSAPSQPQHQWQQSAQNPPDSYALPNQPANATQHKQKKGQQQPRQNQQQRNQGSQQAKLMKSLGRGNMLIPQTTVDTAPANVVSASSKKQISENKLVQHGQGTLPGAGIKTSSPSRPHPGNLHKLYISPSPQSPKQLQDIGNQGVRQGSPSQPLLTSQQLPLHSKSPSTTPQQQHRQINSSQTSIQRMMMHQNLLTNSDCRTDPQTNQVQHNQMISTPIPRSTDSGSPGVSSINQQKHDASNDSTAVASTSMMLSSQDTFVGNKTLLSPSNQDVLERQIPSDFQPMYGQEQTLLSNVKLLYRCLRLCAMEAADDSALNSTWSVITSMPGVASPYALPLRRSPPQLVSGGDPQAATASGGLPATASTCGAEPLPHLHRQRINEESPMARVSSWIRRRLLQAGGGVSAVILLPPPKAAKEVDSLGGSLQKESALIIAKLLSGEDVAMTEPKLVVNKVASLVTTTSVGDGGGRGVGSKRWLLGGVPKKVYTCCKRVGFYLLGVPVGGESTLASPWIRQELRF</sequence>
<feature type="region of interest" description="Disordered" evidence="2">
    <location>
        <begin position="1129"/>
        <end position="1165"/>
    </location>
</feature>
<feature type="compositionally biased region" description="Low complexity" evidence="2">
    <location>
        <begin position="1372"/>
        <end position="1410"/>
    </location>
</feature>
<feature type="compositionally biased region" description="Polar residues" evidence="2">
    <location>
        <begin position="1276"/>
        <end position="1297"/>
    </location>
</feature>
<feature type="region of interest" description="Disordered" evidence="2">
    <location>
        <begin position="1588"/>
        <end position="1641"/>
    </location>
</feature>
<feature type="region of interest" description="Disordered" evidence="2">
    <location>
        <begin position="1362"/>
        <end position="1449"/>
    </location>
</feature>
<accession>A0A8J6BJT1</accession>
<evidence type="ECO:0000256" key="2">
    <source>
        <dbReference type="SAM" id="MobiDB-lite"/>
    </source>
</evidence>
<dbReference type="InterPro" id="IPR044798">
    <property type="entry name" value="EAF1A/B"/>
</dbReference>
<feature type="region of interest" description="Disordered" evidence="2">
    <location>
        <begin position="1262"/>
        <end position="1345"/>
    </location>
</feature>
<proteinExistence type="predicted"/>
<feature type="compositionally biased region" description="Low complexity" evidence="2">
    <location>
        <begin position="1430"/>
        <end position="1447"/>
    </location>
</feature>
<feature type="region of interest" description="Disordered" evidence="2">
    <location>
        <begin position="533"/>
        <end position="570"/>
    </location>
</feature>
<feature type="domain" description="Myb-like" evidence="3">
    <location>
        <begin position="957"/>
        <end position="1009"/>
    </location>
</feature>
<evidence type="ECO:0000259" key="4">
    <source>
        <dbReference type="PROSITE" id="PS51204"/>
    </source>
</evidence>
<gene>
    <name evidence="5" type="ORF">GUJ93_ZPchr0010g7291</name>
</gene>
<comment type="caution">
    <text evidence="5">The sequence shown here is derived from an EMBL/GenBank/DDBJ whole genome shotgun (WGS) entry which is preliminary data.</text>
</comment>
<dbReference type="Proteomes" id="UP000729402">
    <property type="component" value="Unassembled WGS sequence"/>
</dbReference>
<evidence type="ECO:0000256" key="1">
    <source>
        <dbReference type="ARBA" id="ARBA00022853"/>
    </source>
</evidence>
<organism evidence="5 6">
    <name type="scientific">Zizania palustris</name>
    <name type="common">Northern wild rice</name>
    <dbReference type="NCBI Taxonomy" id="103762"/>
    <lineage>
        <taxon>Eukaryota</taxon>
        <taxon>Viridiplantae</taxon>
        <taxon>Streptophyta</taxon>
        <taxon>Embryophyta</taxon>
        <taxon>Tracheophyta</taxon>
        <taxon>Spermatophyta</taxon>
        <taxon>Magnoliopsida</taxon>
        <taxon>Liliopsida</taxon>
        <taxon>Poales</taxon>
        <taxon>Poaceae</taxon>
        <taxon>BOP clade</taxon>
        <taxon>Oryzoideae</taxon>
        <taxon>Oryzeae</taxon>
        <taxon>Zizaniinae</taxon>
        <taxon>Zizania</taxon>
    </lineage>
</organism>
<feature type="compositionally biased region" description="Polar residues" evidence="2">
    <location>
        <begin position="533"/>
        <end position="546"/>
    </location>
</feature>
<feature type="region of interest" description="Disordered" evidence="2">
    <location>
        <begin position="1735"/>
        <end position="1759"/>
    </location>
</feature>
<feature type="region of interest" description="Disordered" evidence="2">
    <location>
        <begin position="764"/>
        <end position="802"/>
    </location>
</feature>
<dbReference type="Pfam" id="PF13921">
    <property type="entry name" value="Myb_DNA-bind_6"/>
    <property type="match status" value="1"/>
</dbReference>
<dbReference type="PANTHER" id="PTHR46774:SF5">
    <property type="entry name" value="CHROMATIN MODIFICATION-RELATED PROTEIN EAF1 B"/>
    <property type="match status" value="1"/>
</dbReference>
<feature type="region of interest" description="Disordered" evidence="2">
    <location>
        <begin position="63"/>
        <end position="87"/>
    </location>
</feature>
<evidence type="ECO:0000313" key="6">
    <source>
        <dbReference type="Proteomes" id="UP000729402"/>
    </source>
</evidence>
<evidence type="ECO:0008006" key="7">
    <source>
        <dbReference type="Google" id="ProtNLM"/>
    </source>
</evidence>
<feature type="compositionally biased region" description="Polar residues" evidence="2">
    <location>
        <begin position="1588"/>
        <end position="1626"/>
    </location>
</feature>
<feature type="compositionally biased region" description="Polar residues" evidence="2">
    <location>
        <begin position="1520"/>
        <end position="1539"/>
    </location>
</feature>
<feature type="compositionally biased region" description="Polar residues" evidence="2">
    <location>
        <begin position="774"/>
        <end position="798"/>
    </location>
</feature>
<feature type="compositionally biased region" description="Polar residues" evidence="2">
    <location>
        <begin position="1477"/>
        <end position="1486"/>
    </location>
</feature>
<dbReference type="GO" id="GO:0006325">
    <property type="term" value="P:chromatin organization"/>
    <property type="evidence" value="ECO:0007669"/>
    <property type="project" value="UniProtKB-KW"/>
</dbReference>
<name>A0A8J6BJT1_ZIZPA</name>
<keyword evidence="1" id="KW-0156">Chromatin regulator</keyword>
<dbReference type="SMART" id="SM00573">
    <property type="entry name" value="HSA"/>
    <property type="match status" value="1"/>
</dbReference>
<reference evidence="5" key="2">
    <citation type="submission" date="2021-02" db="EMBL/GenBank/DDBJ databases">
        <authorList>
            <person name="Kimball J.A."/>
            <person name="Haas M.W."/>
            <person name="Macchietto M."/>
            <person name="Kono T."/>
            <person name="Duquette J."/>
            <person name="Shao M."/>
        </authorList>
    </citation>
    <scope>NUCLEOTIDE SEQUENCE</scope>
    <source>
        <tissue evidence="5">Fresh leaf tissue</tissue>
    </source>
</reference>
<dbReference type="PROSITE" id="PS50090">
    <property type="entry name" value="MYB_LIKE"/>
    <property type="match status" value="1"/>
</dbReference>
<evidence type="ECO:0000259" key="3">
    <source>
        <dbReference type="PROSITE" id="PS50090"/>
    </source>
</evidence>
<feature type="compositionally biased region" description="Polar residues" evidence="2">
    <location>
        <begin position="1556"/>
        <end position="1574"/>
    </location>
</feature>
<dbReference type="OrthoDB" id="372624at2759"/>
<protein>
    <recommendedName>
        <fullName evidence="7">Myb-like domain-containing protein</fullName>
    </recommendedName>
</protein>
<feature type="compositionally biased region" description="Low complexity" evidence="2">
    <location>
        <begin position="1298"/>
        <end position="1319"/>
    </location>
</feature>
<feature type="compositionally biased region" description="Polar residues" evidence="2">
    <location>
        <begin position="1325"/>
        <end position="1343"/>
    </location>
</feature>
<reference evidence="5" key="1">
    <citation type="journal article" date="2021" name="bioRxiv">
        <title>Whole Genome Assembly and Annotation of Northern Wild Rice, Zizania palustris L., Supports a Whole Genome Duplication in the Zizania Genus.</title>
        <authorList>
            <person name="Haas M."/>
            <person name="Kono T."/>
            <person name="Macchietto M."/>
            <person name="Millas R."/>
            <person name="McGilp L."/>
            <person name="Shao M."/>
            <person name="Duquette J."/>
            <person name="Hirsch C.N."/>
            <person name="Kimball J."/>
        </authorList>
    </citation>
    <scope>NUCLEOTIDE SEQUENCE</scope>
    <source>
        <tissue evidence="5">Fresh leaf tissue</tissue>
    </source>
</reference>
<feature type="region of interest" description="Disordered" evidence="2">
    <location>
        <begin position="381"/>
        <end position="406"/>
    </location>
</feature>
<dbReference type="PANTHER" id="PTHR46774">
    <property type="entry name" value="CHROMATIN MODIFICATION-RELATED PROTEIN EAF1 A-RELATED"/>
    <property type="match status" value="1"/>
</dbReference>
<dbReference type="PROSITE" id="PS51204">
    <property type="entry name" value="HSA"/>
    <property type="match status" value="1"/>
</dbReference>
<dbReference type="EMBL" id="JAAALK010000082">
    <property type="protein sequence ID" value="KAG8086576.1"/>
    <property type="molecule type" value="Genomic_DNA"/>
</dbReference>
<feature type="compositionally biased region" description="Polar residues" evidence="2">
    <location>
        <begin position="1150"/>
        <end position="1162"/>
    </location>
</feature>
<feature type="region of interest" description="Disordered" evidence="2">
    <location>
        <begin position="1477"/>
        <end position="1574"/>
    </location>
</feature>
<feature type="domain" description="HSA" evidence="4">
    <location>
        <begin position="446"/>
        <end position="517"/>
    </location>
</feature>
<feature type="compositionally biased region" description="Basic and acidic residues" evidence="2">
    <location>
        <begin position="547"/>
        <end position="570"/>
    </location>
</feature>